<evidence type="ECO:0000256" key="5">
    <source>
        <dbReference type="ARBA" id="ARBA00023239"/>
    </source>
</evidence>
<keyword evidence="4" id="KW-0378">Hydrolase</keyword>
<dbReference type="Gramene" id="Psat02G0537300-T1">
    <property type="protein sequence ID" value="KAI5439986.1"/>
    <property type="gene ID" value="KIW84_025373"/>
</dbReference>
<dbReference type="GO" id="GO:0003723">
    <property type="term" value="F:RNA binding"/>
    <property type="evidence" value="ECO:0007669"/>
    <property type="project" value="InterPro"/>
</dbReference>
<dbReference type="Pfam" id="PF00445">
    <property type="entry name" value="Ribonuclease_T2"/>
    <property type="match status" value="1"/>
</dbReference>
<dbReference type="Gene3D" id="3.90.730.10">
    <property type="entry name" value="Ribonuclease T2-like"/>
    <property type="match status" value="1"/>
</dbReference>
<name>A0A9D5BDK4_PEA</name>
<dbReference type="GO" id="GO:0016787">
    <property type="term" value="F:hydrolase activity"/>
    <property type="evidence" value="ECO:0007669"/>
    <property type="project" value="UniProtKB-KW"/>
</dbReference>
<proteinExistence type="inferred from homology"/>
<keyword evidence="2" id="KW-0540">Nuclease</keyword>
<dbReference type="GO" id="GO:0005576">
    <property type="term" value="C:extracellular region"/>
    <property type="evidence" value="ECO:0007669"/>
    <property type="project" value="TreeGrafter"/>
</dbReference>
<evidence type="ECO:0000256" key="3">
    <source>
        <dbReference type="ARBA" id="ARBA00022759"/>
    </source>
</evidence>
<evidence type="ECO:0000256" key="6">
    <source>
        <dbReference type="RuleBase" id="RU004328"/>
    </source>
</evidence>
<keyword evidence="8" id="KW-1185">Reference proteome</keyword>
<accession>A0A9D5BDK4</accession>
<dbReference type="SUPFAM" id="SSF55895">
    <property type="entry name" value="Ribonuclease Rh-like"/>
    <property type="match status" value="1"/>
</dbReference>
<protein>
    <submittedName>
        <fullName evidence="7">Uncharacterized protein</fullName>
    </submittedName>
</protein>
<comment type="caution">
    <text evidence="7">The sequence shown here is derived from an EMBL/GenBank/DDBJ whole genome shotgun (WGS) entry which is preliminary data.</text>
</comment>
<dbReference type="GO" id="GO:0006401">
    <property type="term" value="P:RNA catabolic process"/>
    <property type="evidence" value="ECO:0007669"/>
    <property type="project" value="TreeGrafter"/>
</dbReference>
<dbReference type="AlphaFoldDB" id="A0A9D5BDK4"/>
<gene>
    <name evidence="7" type="ORF">KIW84_025373</name>
</gene>
<dbReference type="InterPro" id="IPR036430">
    <property type="entry name" value="RNase_T2-like_sf"/>
</dbReference>
<evidence type="ECO:0000313" key="7">
    <source>
        <dbReference type="EMBL" id="KAI5439986.1"/>
    </source>
</evidence>
<evidence type="ECO:0000256" key="2">
    <source>
        <dbReference type="ARBA" id="ARBA00022722"/>
    </source>
</evidence>
<evidence type="ECO:0000256" key="1">
    <source>
        <dbReference type="ARBA" id="ARBA00007469"/>
    </source>
</evidence>
<keyword evidence="5" id="KW-0456">Lyase</keyword>
<comment type="similarity">
    <text evidence="1 6">Belongs to the RNase T2 family.</text>
</comment>
<evidence type="ECO:0000256" key="4">
    <source>
        <dbReference type="ARBA" id="ARBA00022801"/>
    </source>
</evidence>
<dbReference type="InterPro" id="IPR001568">
    <property type="entry name" value="RNase_T2-like"/>
</dbReference>
<sequence>MWPANQTGSQPRKCSNDPAKTTLTMDMISATTLAELTTSWPNLEGDNFKFWEKQWLEHGTCSYSTFNQTQYFDQANTIWKGLQLFDILQKDGISPKTTSQKKTDFEKAIGKHIGPNYMIGFHCSYYELLEIRLCRNHAGNDYQGCYRSGNCGSSFKWKP</sequence>
<dbReference type="EMBL" id="JAMSHJ010000002">
    <property type="protein sequence ID" value="KAI5439986.1"/>
    <property type="molecule type" value="Genomic_DNA"/>
</dbReference>
<dbReference type="Proteomes" id="UP001058974">
    <property type="component" value="Chromosome 2"/>
</dbReference>
<organism evidence="7 8">
    <name type="scientific">Pisum sativum</name>
    <name type="common">Garden pea</name>
    <name type="synonym">Lathyrus oleraceus</name>
    <dbReference type="NCBI Taxonomy" id="3888"/>
    <lineage>
        <taxon>Eukaryota</taxon>
        <taxon>Viridiplantae</taxon>
        <taxon>Streptophyta</taxon>
        <taxon>Embryophyta</taxon>
        <taxon>Tracheophyta</taxon>
        <taxon>Spermatophyta</taxon>
        <taxon>Magnoliopsida</taxon>
        <taxon>eudicotyledons</taxon>
        <taxon>Gunneridae</taxon>
        <taxon>Pentapetalae</taxon>
        <taxon>rosids</taxon>
        <taxon>fabids</taxon>
        <taxon>Fabales</taxon>
        <taxon>Fabaceae</taxon>
        <taxon>Papilionoideae</taxon>
        <taxon>50 kb inversion clade</taxon>
        <taxon>NPAAA clade</taxon>
        <taxon>Hologalegina</taxon>
        <taxon>IRL clade</taxon>
        <taxon>Fabeae</taxon>
        <taxon>Lathyrus</taxon>
    </lineage>
</organism>
<dbReference type="Gramene" id="chrUn0252G0000400-T1">
    <property type="protein sequence ID" value="KAI5381764.1"/>
    <property type="gene ID" value="KIW84_UN0457"/>
</dbReference>
<dbReference type="GO" id="GO:0033897">
    <property type="term" value="F:ribonuclease T2 activity"/>
    <property type="evidence" value="ECO:0007669"/>
    <property type="project" value="InterPro"/>
</dbReference>
<evidence type="ECO:0000313" key="8">
    <source>
        <dbReference type="Proteomes" id="UP001058974"/>
    </source>
</evidence>
<dbReference type="PANTHER" id="PTHR11240">
    <property type="entry name" value="RIBONUCLEASE T2"/>
    <property type="match status" value="1"/>
</dbReference>
<dbReference type="PANTHER" id="PTHR11240:SF75">
    <property type="entry name" value="RIBONUCLEASE 3"/>
    <property type="match status" value="1"/>
</dbReference>
<reference evidence="7 8" key="1">
    <citation type="journal article" date="2022" name="Nat. Genet.">
        <title>Improved pea reference genome and pan-genome highlight genomic features and evolutionary characteristics.</title>
        <authorList>
            <person name="Yang T."/>
            <person name="Liu R."/>
            <person name="Luo Y."/>
            <person name="Hu S."/>
            <person name="Wang D."/>
            <person name="Wang C."/>
            <person name="Pandey M.K."/>
            <person name="Ge S."/>
            <person name="Xu Q."/>
            <person name="Li N."/>
            <person name="Li G."/>
            <person name="Huang Y."/>
            <person name="Saxena R.K."/>
            <person name="Ji Y."/>
            <person name="Li M."/>
            <person name="Yan X."/>
            <person name="He Y."/>
            <person name="Liu Y."/>
            <person name="Wang X."/>
            <person name="Xiang C."/>
            <person name="Varshney R.K."/>
            <person name="Ding H."/>
            <person name="Gao S."/>
            <person name="Zong X."/>
        </authorList>
    </citation>
    <scope>NUCLEOTIDE SEQUENCE [LARGE SCALE GENOMIC DNA]</scope>
    <source>
        <strain evidence="7 8">cv. Zhongwan 6</strain>
    </source>
</reference>
<keyword evidence="3" id="KW-0255">Endonuclease</keyword>